<gene>
    <name evidence="3" type="primary">fxsT_2</name>
    <name evidence="3" type="ORF">GCM10009665_08430</name>
</gene>
<dbReference type="EMBL" id="BAAALF010000008">
    <property type="protein sequence ID" value="GAA1220645.1"/>
    <property type="molecule type" value="Genomic_DNA"/>
</dbReference>
<protein>
    <submittedName>
        <fullName evidence="3">FxSxx-COOH system tetratricopeptide repeat protein</fullName>
    </submittedName>
</protein>
<dbReference type="Pfam" id="PF13424">
    <property type="entry name" value="TPR_12"/>
    <property type="match status" value="2"/>
</dbReference>
<dbReference type="PANTHER" id="PTHR46082">
    <property type="entry name" value="ATP/GTP-BINDING PROTEIN-RELATED"/>
    <property type="match status" value="1"/>
</dbReference>
<dbReference type="Proteomes" id="UP001500037">
    <property type="component" value="Unassembled WGS sequence"/>
</dbReference>
<accession>A0ABN1VSR0</accession>
<dbReference type="Gene3D" id="1.25.40.10">
    <property type="entry name" value="Tetratricopeptide repeat domain"/>
    <property type="match status" value="2"/>
</dbReference>
<dbReference type="Pfam" id="PF13374">
    <property type="entry name" value="TPR_10"/>
    <property type="match status" value="2"/>
</dbReference>
<dbReference type="RefSeq" id="WP_344439302.1">
    <property type="nucleotide sequence ID" value="NZ_BAAALF010000008.1"/>
</dbReference>
<reference evidence="3 4" key="1">
    <citation type="journal article" date="2019" name="Int. J. Syst. Evol. Microbiol.">
        <title>The Global Catalogue of Microorganisms (GCM) 10K type strain sequencing project: providing services to taxonomists for standard genome sequencing and annotation.</title>
        <authorList>
            <consortium name="The Broad Institute Genomics Platform"/>
            <consortium name="The Broad Institute Genome Sequencing Center for Infectious Disease"/>
            <person name="Wu L."/>
            <person name="Ma J."/>
        </authorList>
    </citation>
    <scope>NUCLEOTIDE SEQUENCE [LARGE SCALE GENOMIC DNA]</scope>
    <source>
        <strain evidence="3 4">JCM 13004</strain>
    </source>
</reference>
<organism evidence="3 4">
    <name type="scientific">Kitasatospora nipponensis</name>
    <dbReference type="NCBI Taxonomy" id="258049"/>
    <lineage>
        <taxon>Bacteria</taxon>
        <taxon>Bacillati</taxon>
        <taxon>Actinomycetota</taxon>
        <taxon>Actinomycetes</taxon>
        <taxon>Kitasatosporales</taxon>
        <taxon>Streptomycetaceae</taxon>
        <taxon>Kitasatospora</taxon>
    </lineage>
</organism>
<name>A0ABN1VSR0_9ACTN</name>
<evidence type="ECO:0000313" key="3">
    <source>
        <dbReference type="EMBL" id="GAA1220645.1"/>
    </source>
</evidence>
<dbReference type="SUPFAM" id="SSF52540">
    <property type="entry name" value="P-loop containing nucleoside triphosphate hydrolases"/>
    <property type="match status" value="1"/>
</dbReference>
<dbReference type="Pfam" id="PF13401">
    <property type="entry name" value="AAA_22"/>
    <property type="match status" value="1"/>
</dbReference>
<feature type="domain" description="ORC1/DEAH AAA+ ATPase" evidence="2">
    <location>
        <begin position="110"/>
        <end position="194"/>
    </location>
</feature>
<dbReference type="InterPro" id="IPR053137">
    <property type="entry name" value="NLR-like"/>
</dbReference>
<dbReference type="SUPFAM" id="SSF48452">
    <property type="entry name" value="TPR-like"/>
    <property type="match status" value="2"/>
</dbReference>
<dbReference type="InterPro" id="IPR049945">
    <property type="entry name" value="AAA_22"/>
</dbReference>
<dbReference type="PRINTS" id="PR00364">
    <property type="entry name" value="DISEASERSIST"/>
</dbReference>
<dbReference type="InterPro" id="IPR027417">
    <property type="entry name" value="P-loop_NTPase"/>
</dbReference>
<comment type="caution">
    <text evidence="3">The sequence shown here is derived from an EMBL/GenBank/DDBJ whole genome shotgun (WGS) entry which is preliminary data.</text>
</comment>
<feature type="region of interest" description="Disordered" evidence="1">
    <location>
        <begin position="1"/>
        <end position="20"/>
    </location>
</feature>
<evidence type="ECO:0000256" key="1">
    <source>
        <dbReference type="SAM" id="MobiDB-lite"/>
    </source>
</evidence>
<dbReference type="Gene3D" id="3.40.50.300">
    <property type="entry name" value="P-loop containing nucleotide triphosphate hydrolases"/>
    <property type="match status" value="1"/>
</dbReference>
<evidence type="ECO:0000259" key="2">
    <source>
        <dbReference type="Pfam" id="PF13401"/>
    </source>
</evidence>
<proteinExistence type="predicted"/>
<keyword evidence="4" id="KW-1185">Reference proteome</keyword>
<evidence type="ECO:0000313" key="4">
    <source>
        <dbReference type="Proteomes" id="UP001500037"/>
    </source>
</evidence>
<sequence length="731" mass="78269">MRRAAGRSPRDPQDAPAARGGAVVASGERSIAIDTHGGPFLGVVSSGDHTTIVQLPPEALRPPVEVDAPPGLVKLEHLLGQGMFVGRARERAQLDTGFASDGAGGPVVRVIHGLGGVGKSTLAAHWADTQRDTANPIWSITADTPATLDAGLADLARALQPALAGLRTEDLRERAVQWLAGHRGWLLVLDNVDDPADVRPLLARLTTGRILITSRRASGWQDIAGPVRIDVPDPDEALATLTQVLTRSSGDPVDLTGAAELCAELGHLPLAVRQAGAYLAESRLSPRAYLRQLADHPAFMYHEAEEGYESERTMARVWQISLDRLADTPLAGQVLRVLAWFAPEAVPRSLLDHLGAPPAVQQAVRRLAAYSMITATGETLTVHRLVQALARTPDAEDPHRRPDDVAAALQQATKSLAAALPSTWIDPATWRTWRALLPHVDSLAQHTPSEGDTEAAATVLNSAGLFLFAQGQHRSAAVYFERAAVSRVRILGADHPDSLASRNNVAQGHWSTGDLDRAIALFEETLAATERVLGTDHPDTLTTRNNLGTAYSVTGDLGRAIPLLEQTLEDRVRVLGADHPETLTSRNNLADGYQGAGDLLRALPLFTTNLATMVRVLGPDHPDALVARHNLANAHLAAGDLRLATPMFRDCLDAMARVLGDENPLTLMARNNLASAYWTAGRLDEATPLVEETLEVMTRLLGPDHPDSRLVATNLAALRRARHRGGPTSPA</sequence>
<dbReference type="PANTHER" id="PTHR46082:SF6">
    <property type="entry name" value="AAA+ ATPASE DOMAIN-CONTAINING PROTEIN-RELATED"/>
    <property type="match status" value="1"/>
</dbReference>
<dbReference type="InterPro" id="IPR011990">
    <property type="entry name" value="TPR-like_helical_dom_sf"/>
</dbReference>